<keyword evidence="6" id="KW-0175">Coiled coil</keyword>
<evidence type="ECO:0000256" key="3">
    <source>
        <dbReference type="ARBA" id="ARBA00022692"/>
    </source>
</evidence>
<dbReference type="Pfam" id="PF02687">
    <property type="entry name" value="FtsX"/>
    <property type="match status" value="2"/>
</dbReference>
<dbReference type="InterPro" id="IPR038766">
    <property type="entry name" value="Membrane_comp_ABC_pdt"/>
</dbReference>
<evidence type="ECO:0000313" key="10">
    <source>
        <dbReference type="EMBL" id="PAB02202.1"/>
    </source>
</evidence>
<feature type="transmembrane region" description="Helical" evidence="7">
    <location>
        <begin position="695"/>
        <end position="717"/>
    </location>
</feature>
<dbReference type="Proteomes" id="UP000216797">
    <property type="component" value="Unassembled WGS sequence"/>
</dbReference>
<dbReference type="PANTHER" id="PTHR30287:SF1">
    <property type="entry name" value="INNER MEMBRANE PROTEIN"/>
    <property type="match status" value="1"/>
</dbReference>
<keyword evidence="2" id="KW-1003">Cell membrane</keyword>
<organism evidence="10 11">
    <name type="scientific">Enterococcus canintestini</name>
    <dbReference type="NCBI Taxonomy" id="317010"/>
    <lineage>
        <taxon>Bacteria</taxon>
        <taxon>Bacillati</taxon>
        <taxon>Bacillota</taxon>
        <taxon>Bacilli</taxon>
        <taxon>Lactobacillales</taxon>
        <taxon>Enterococcaceae</taxon>
        <taxon>Enterococcus</taxon>
    </lineage>
</organism>
<accession>A0A267HV97</accession>
<proteinExistence type="predicted"/>
<keyword evidence="3 7" id="KW-0812">Transmembrane</keyword>
<feature type="transmembrane region" description="Helical" evidence="7">
    <location>
        <begin position="772"/>
        <end position="792"/>
    </location>
</feature>
<evidence type="ECO:0000256" key="7">
    <source>
        <dbReference type="SAM" id="Phobius"/>
    </source>
</evidence>
<dbReference type="Pfam" id="PF12704">
    <property type="entry name" value="MacB_PCD"/>
    <property type="match status" value="1"/>
</dbReference>
<evidence type="ECO:0000256" key="1">
    <source>
        <dbReference type="ARBA" id="ARBA00004651"/>
    </source>
</evidence>
<comment type="subcellular location">
    <subcellularLocation>
        <location evidence="1">Cell membrane</location>
        <topology evidence="1">Multi-pass membrane protein</topology>
    </subcellularLocation>
</comment>
<dbReference type="EMBL" id="LHUG01000001">
    <property type="protein sequence ID" value="PAB02202.1"/>
    <property type="molecule type" value="Genomic_DNA"/>
</dbReference>
<evidence type="ECO:0000256" key="5">
    <source>
        <dbReference type="ARBA" id="ARBA00023136"/>
    </source>
</evidence>
<evidence type="ECO:0000256" key="4">
    <source>
        <dbReference type="ARBA" id="ARBA00022989"/>
    </source>
</evidence>
<feature type="transmembrane region" description="Helical" evidence="7">
    <location>
        <begin position="35"/>
        <end position="54"/>
    </location>
</feature>
<evidence type="ECO:0000256" key="2">
    <source>
        <dbReference type="ARBA" id="ARBA00022475"/>
    </source>
</evidence>
<feature type="transmembrane region" description="Helical" evidence="7">
    <location>
        <begin position="1059"/>
        <end position="1080"/>
    </location>
</feature>
<keyword evidence="5 7" id="KW-0472">Membrane</keyword>
<feature type="domain" description="ABC3 transporter permease C-terminal" evidence="8">
    <location>
        <begin position="1009"/>
        <end position="1124"/>
    </location>
</feature>
<feature type="domain" description="ABC3 transporter permease C-terminal" evidence="8">
    <location>
        <begin position="606"/>
        <end position="718"/>
    </location>
</feature>
<evidence type="ECO:0000259" key="8">
    <source>
        <dbReference type="Pfam" id="PF02687"/>
    </source>
</evidence>
<protein>
    <submittedName>
        <fullName evidence="10">Permease</fullName>
    </submittedName>
</protein>
<feature type="coiled-coil region" evidence="6">
    <location>
        <begin position="448"/>
        <end position="545"/>
    </location>
</feature>
<reference evidence="10 11" key="1">
    <citation type="submission" date="2015-08" db="EMBL/GenBank/DDBJ databases">
        <title>Enterococcus genome sequence.</title>
        <authorList>
            <person name="Acedo J.Z."/>
            <person name="Vederas J.C."/>
        </authorList>
    </citation>
    <scope>NUCLEOTIDE SEQUENCE [LARGE SCALE GENOMIC DNA]</scope>
    <source>
        <strain evidence="10 11">49</strain>
    </source>
</reference>
<sequence>MKIHLLLKRLRGDEAVKKALLKTSIREIRNSPARFLSILGIIFLGTAFFVGIGATGPDMVTSGDDYYDRQHLADATIVSTLGLSNTDLALINEDNQVAQAQAEYLLDLNLSDKNQVLRFFGYNSDQKLNHYQIVKGRLPEKSGEIALDSLADYNKDYRIGDKFTVAVDDDKKQQLKKREFKVVGFVNSPEYIENIKRGNTNVGSGTIDYFAVINEADLNLSAYSRILVQFKDTKGQTAYSDAYEKSTDKGMKSLRAKLANRPQLRLQEVKEEAQTQLKKVQNEIASGEKSLDDGEAKLEKAQAEIKAAKTKLAAQKEASQTEAKTKQTALTQQEEELKQAEITYNEQVEKLTNQQAEVADQRKAAMSPTNSQTKEKIQQTEEKIASGNNLQKQFEALMVDEEELGVLIDEQKNTLIQLAEKVGDDALINTVKNWDEENTTSEEVAVAVKDLTHELSDLKTQLEQLKQSEATTNLDLSEIEAKERTLQTTATQLAQTKETLDQRAAELQTAKEELTKASEKAATALKEAETKINASEEEYKTQLAAFQEQTSANMPKLLDAELQLKNEQKRLAALKPAEYIFSNRDDNPGYTEYKQNADRITSLATVFPLIFYLIAALVSLTTMTRMVEEKRGEIGTFKALGYRNHEIALKFFIYALLAGIIGSLLGLVVGFKLFPSIIIKAYGQLYNLPSFVTPWYLNYIIIGIVVGLICTVGVAMLTVRFDLIAPPATLLRPKAPKAGKRVWLENIKPLWRRLNFNQKVTLRNLFRYKLRMLMTVVGIAGCTAMIVTGFGLRDSITDIIPLQFEKLWHYQAVVSFSDEDQNAQARYEKEVKQLNRYKANMPIATETLTLSGHGKTPQDVSVYVPKDPKDLAEFVLLNNRQSKREYSLQNNGAVINEKLAQLFDVKIGDTINLKDNDKQTYPVKVTGIAENYTGHFAYLTPDYYEQVFQKAPSYNAAFLLFKKDLSSSQEKDVAEKLMENTGIVNISFLSDSLNALDDTTQALTIVVWVLIISAGLLAFIVLYNLNNINISERIRELSTIKVLGFYDNELTMYIYRENIILTILGILAGLLLGKIEHDFVLKTVELDMVMFSPTIQPLSYLYASLITIFFSIIVGIFVYFKLKNVDMIEALKSNE</sequence>
<keyword evidence="4 7" id="KW-1133">Transmembrane helix</keyword>
<evidence type="ECO:0000313" key="11">
    <source>
        <dbReference type="Proteomes" id="UP000216797"/>
    </source>
</evidence>
<dbReference type="PANTHER" id="PTHR30287">
    <property type="entry name" value="MEMBRANE COMPONENT OF PREDICTED ABC SUPERFAMILY METABOLITE UPTAKE TRANSPORTER"/>
    <property type="match status" value="1"/>
</dbReference>
<feature type="transmembrane region" description="Helical" evidence="7">
    <location>
        <begin position="1100"/>
        <end position="1120"/>
    </location>
</feature>
<dbReference type="InterPro" id="IPR025857">
    <property type="entry name" value="MacB_PCD"/>
</dbReference>
<feature type="transmembrane region" description="Helical" evidence="7">
    <location>
        <begin position="1002"/>
        <end position="1025"/>
    </location>
</feature>
<name>A0A267HV97_9ENTE</name>
<evidence type="ECO:0000259" key="9">
    <source>
        <dbReference type="Pfam" id="PF12704"/>
    </source>
</evidence>
<keyword evidence="11" id="KW-1185">Reference proteome</keyword>
<feature type="coiled-coil region" evidence="6">
    <location>
        <begin position="263"/>
        <end position="390"/>
    </location>
</feature>
<gene>
    <name evidence="10" type="ORF">AKL21_01390</name>
</gene>
<dbReference type="AlphaFoldDB" id="A0A267HV97"/>
<dbReference type="GO" id="GO:0005886">
    <property type="term" value="C:plasma membrane"/>
    <property type="evidence" value="ECO:0007669"/>
    <property type="project" value="UniProtKB-SubCell"/>
</dbReference>
<feature type="domain" description="MacB-like periplasmic core" evidence="9">
    <location>
        <begin position="772"/>
        <end position="940"/>
    </location>
</feature>
<dbReference type="InterPro" id="IPR003838">
    <property type="entry name" value="ABC3_permease_C"/>
</dbReference>
<comment type="caution">
    <text evidence="10">The sequence shown here is derived from an EMBL/GenBank/DDBJ whole genome shotgun (WGS) entry which is preliminary data.</text>
</comment>
<feature type="transmembrane region" description="Helical" evidence="7">
    <location>
        <begin position="651"/>
        <end position="675"/>
    </location>
</feature>
<feature type="transmembrane region" description="Helical" evidence="7">
    <location>
        <begin position="600"/>
        <end position="621"/>
    </location>
</feature>
<dbReference type="RefSeq" id="WP_095005809.1">
    <property type="nucleotide sequence ID" value="NZ_LHUG01000001.1"/>
</dbReference>
<evidence type="ECO:0000256" key="6">
    <source>
        <dbReference type="SAM" id="Coils"/>
    </source>
</evidence>